<dbReference type="AlphaFoldDB" id="L8FWV5"/>
<organism evidence="3 4">
    <name type="scientific">Pseudogymnoascus destructans (strain ATCC MYA-4855 / 20631-21)</name>
    <name type="common">Bat white-nose syndrome fungus</name>
    <name type="synonym">Geomyces destructans</name>
    <dbReference type="NCBI Taxonomy" id="658429"/>
    <lineage>
        <taxon>Eukaryota</taxon>
        <taxon>Fungi</taxon>
        <taxon>Dikarya</taxon>
        <taxon>Ascomycota</taxon>
        <taxon>Pezizomycotina</taxon>
        <taxon>Leotiomycetes</taxon>
        <taxon>Thelebolales</taxon>
        <taxon>Thelebolaceae</taxon>
        <taxon>Pseudogymnoascus</taxon>
    </lineage>
</organism>
<dbReference type="InterPro" id="IPR052061">
    <property type="entry name" value="PTE-AB_protein"/>
</dbReference>
<name>L8FWV5_PSED2</name>
<reference evidence="4" key="1">
    <citation type="submission" date="2010-09" db="EMBL/GenBank/DDBJ databases">
        <title>The genome sequence of Geomyces destructans 20631-21.</title>
        <authorList>
            <consortium name="The Broad Institute Genome Sequencing Platform"/>
            <person name="Cuomo C.A."/>
            <person name="Blehert D.S."/>
            <person name="Lorch J.M."/>
            <person name="Young S.K."/>
            <person name="Zeng Q."/>
            <person name="Gargeya S."/>
            <person name="Fitzgerald M."/>
            <person name="Haas B."/>
            <person name="Abouelleil A."/>
            <person name="Alvarado L."/>
            <person name="Arachchi H.M."/>
            <person name="Berlin A."/>
            <person name="Brown A."/>
            <person name="Chapman S.B."/>
            <person name="Chen Z."/>
            <person name="Dunbar C."/>
            <person name="Freedman E."/>
            <person name="Gearin G."/>
            <person name="Gellesch M."/>
            <person name="Goldberg J."/>
            <person name="Griggs A."/>
            <person name="Gujja S."/>
            <person name="Heiman D."/>
            <person name="Howarth C."/>
            <person name="Larson L."/>
            <person name="Lui A."/>
            <person name="MacDonald P.J.P."/>
            <person name="Montmayeur A."/>
            <person name="Murphy C."/>
            <person name="Neiman D."/>
            <person name="Pearson M."/>
            <person name="Priest M."/>
            <person name="Roberts A."/>
            <person name="Saif S."/>
            <person name="Shea T."/>
            <person name="Shenoy N."/>
            <person name="Sisk P."/>
            <person name="Stolte C."/>
            <person name="Sykes S."/>
            <person name="Wortman J."/>
            <person name="Nusbaum C."/>
            <person name="Birren B."/>
        </authorList>
    </citation>
    <scope>NUCLEOTIDE SEQUENCE [LARGE SCALE GENOMIC DNA]</scope>
    <source>
        <strain evidence="4">ATCC MYA-4855 / 20631-21</strain>
    </source>
</reference>
<dbReference type="EMBL" id="GL573170">
    <property type="protein sequence ID" value="ELR04968.1"/>
    <property type="molecule type" value="Genomic_DNA"/>
</dbReference>
<dbReference type="HOGENOM" id="CLU_052827_5_0_1"/>
<dbReference type="OrthoDB" id="506431at2759"/>
<evidence type="ECO:0000256" key="1">
    <source>
        <dbReference type="SAM" id="MobiDB-lite"/>
    </source>
</evidence>
<feature type="compositionally biased region" description="Polar residues" evidence="1">
    <location>
        <begin position="1"/>
        <end position="11"/>
    </location>
</feature>
<gene>
    <name evidence="3" type="ORF">GMDG_00225</name>
</gene>
<dbReference type="PANTHER" id="PTHR47260">
    <property type="entry name" value="UPF0644 PROTEIN PB2B4.06"/>
    <property type="match status" value="1"/>
</dbReference>
<keyword evidence="4" id="KW-1185">Reference proteome</keyword>
<feature type="compositionally biased region" description="Low complexity" evidence="1">
    <location>
        <begin position="12"/>
        <end position="40"/>
    </location>
</feature>
<dbReference type="InParanoid" id="L8FWV5"/>
<dbReference type="InterPro" id="IPR006683">
    <property type="entry name" value="Thioestr_dom"/>
</dbReference>
<dbReference type="VEuPathDB" id="FungiDB:GMDG_00225"/>
<protein>
    <recommendedName>
        <fullName evidence="2">Thioesterase domain-containing protein</fullName>
    </recommendedName>
</protein>
<sequence>MTQTRSKMSHQPSASPPSLSLPTTTTAASTSTMSPATTPSNPDLTHFLTHPWCAALLSAPDTTLLPTPSRVPKESTEDSFFAITLRTGDTIPYMLSFSSPRPSDGVVADAATDPSAPPLAPGIGTEQVSTLFALGDALNGYPTTAHGGLIAALFDEAMGVSMMRLRSSAANPKCPLAGTDIVTASLKVDFVRRLATPGVVVVRVWVAERRGRKWVLEGEMLGVGEGGEGEGGNGWWGGRGGFGWRCGLVCKGGGGCF</sequence>
<accession>L8FWV5</accession>
<dbReference type="Gene3D" id="3.10.129.10">
    <property type="entry name" value="Hotdog Thioesterase"/>
    <property type="match status" value="1"/>
</dbReference>
<evidence type="ECO:0000259" key="2">
    <source>
        <dbReference type="Pfam" id="PF03061"/>
    </source>
</evidence>
<dbReference type="Pfam" id="PF03061">
    <property type="entry name" value="4HBT"/>
    <property type="match status" value="1"/>
</dbReference>
<dbReference type="Proteomes" id="UP000011064">
    <property type="component" value="Unassembled WGS sequence"/>
</dbReference>
<dbReference type="CDD" id="cd03443">
    <property type="entry name" value="PaaI_thioesterase"/>
    <property type="match status" value="1"/>
</dbReference>
<dbReference type="InterPro" id="IPR029069">
    <property type="entry name" value="HotDog_dom_sf"/>
</dbReference>
<proteinExistence type="predicted"/>
<dbReference type="STRING" id="658429.L8FWV5"/>
<dbReference type="SUPFAM" id="SSF54637">
    <property type="entry name" value="Thioesterase/thiol ester dehydrase-isomerase"/>
    <property type="match status" value="1"/>
</dbReference>
<evidence type="ECO:0000313" key="3">
    <source>
        <dbReference type="EMBL" id="ELR04968.1"/>
    </source>
</evidence>
<dbReference type="PANTHER" id="PTHR47260:SF3">
    <property type="entry name" value="THIOESTERASE FAMILY PROTEIN (AFU_ORTHOLOGUE AFUA_7G03960)"/>
    <property type="match status" value="1"/>
</dbReference>
<evidence type="ECO:0000313" key="4">
    <source>
        <dbReference type="Proteomes" id="UP000011064"/>
    </source>
</evidence>
<feature type="domain" description="Thioesterase" evidence="2">
    <location>
        <begin position="144"/>
        <end position="220"/>
    </location>
</feature>
<feature type="region of interest" description="Disordered" evidence="1">
    <location>
        <begin position="1"/>
        <end position="42"/>
    </location>
</feature>